<dbReference type="eggNOG" id="COG3823">
    <property type="taxonomic scope" value="Bacteria"/>
</dbReference>
<evidence type="ECO:0000256" key="1">
    <source>
        <dbReference type="SAM" id="SignalP"/>
    </source>
</evidence>
<dbReference type="PATRIC" id="fig|1035195.3.peg.18"/>
<accession>L1MNV5</accession>
<gene>
    <name evidence="2" type="ORF">HMPREF9997_00018</name>
</gene>
<proteinExistence type="predicted"/>
<sequence>MMLFMNAYRHPLSHRRTTHGTLAGIVVALSLTATLAACSSSTDTADQRQQPPTSVTAQPTMGVEVVATHPFDQSSFTQGLEVDGDSLLISTGQEGESRVYRSSLDGKEQQSVPLDREFFGEGITRAGDHVWQLTWRHGTAVKRDATSLAEVARTNYSGEGWGLCSFGDRLIMSDGTSQLRVLDPDTFVERERIQVTRDGAPLDKLNELDCTDGHIYANRFLTSEIVRIDAASGNVTDTIDASALASNAAPDPNNVLNGIAHIPGTDRFLVGGKRWPQLYEVRFVPR</sequence>
<dbReference type="PANTHER" id="PTHR31270">
    <property type="entry name" value="GLUTAMINYL-PEPTIDE CYCLOTRANSFERASE"/>
    <property type="match status" value="1"/>
</dbReference>
<dbReference type="SUPFAM" id="SSF50969">
    <property type="entry name" value="YVTN repeat-like/Quinoprotein amine dehydrogenase"/>
    <property type="match status" value="1"/>
</dbReference>
<comment type="caution">
    <text evidence="2">The sequence shown here is derived from an EMBL/GenBank/DDBJ whole genome shotgun (WGS) entry which is preliminary data.</text>
</comment>
<feature type="signal peptide" evidence="1">
    <location>
        <begin position="1"/>
        <end position="36"/>
    </location>
</feature>
<dbReference type="EMBL" id="AMEM01000001">
    <property type="protein sequence ID" value="EKX92725.1"/>
    <property type="molecule type" value="Genomic_DNA"/>
</dbReference>
<dbReference type="Gene3D" id="2.130.10.10">
    <property type="entry name" value="YVTN repeat-like/Quinoprotein amine dehydrogenase"/>
    <property type="match status" value="1"/>
</dbReference>
<protein>
    <submittedName>
        <fullName evidence="2">Glutamine cyclotransferase</fullName>
    </submittedName>
</protein>
<keyword evidence="2" id="KW-0808">Transferase</keyword>
<dbReference type="PANTHER" id="PTHR31270:SF1">
    <property type="entry name" value="GLUTAMINYL-PEPTIDE CYCLOTRANSFERASE"/>
    <property type="match status" value="1"/>
</dbReference>
<name>L1MNV5_9CORY</name>
<dbReference type="HOGENOM" id="CLU_060272_2_2_11"/>
<dbReference type="Proteomes" id="UP000010445">
    <property type="component" value="Unassembled WGS sequence"/>
</dbReference>
<dbReference type="InterPro" id="IPR007788">
    <property type="entry name" value="QCT"/>
</dbReference>
<dbReference type="STRING" id="1035195.HMPREF9997_00018"/>
<dbReference type="Pfam" id="PF05096">
    <property type="entry name" value="Glu_cyclase_2"/>
    <property type="match status" value="1"/>
</dbReference>
<feature type="chain" id="PRO_5038703858" evidence="1">
    <location>
        <begin position="37"/>
        <end position="286"/>
    </location>
</feature>
<evidence type="ECO:0000313" key="2">
    <source>
        <dbReference type="EMBL" id="EKX92725.1"/>
    </source>
</evidence>
<reference evidence="2 3" key="1">
    <citation type="submission" date="2012-05" db="EMBL/GenBank/DDBJ databases">
        <authorList>
            <person name="Weinstock G."/>
            <person name="Sodergren E."/>
            <person name="Lobos E.A."/>
            <person name="Fulton L."/>
            <person name="Fulton R."/>
            <person name="Courtney L."/>
            <person name="Fronick C."/>
            <person name="O'Laughlin M."/>
            <person name="Godfrey J."/>
            <person name="Wilson R.M."/>
            <person name="Miner T."/>
            <person name="Farmer C."/>
            <person name="Delehaunty K."/>
            <person name="Cordes M."/>
            <person name="Minx P."/>
            <person name="Tomlinson C."/>
            <person name="Chen J."/>
            <person name="Wollam A."/>
            <person name="Pepin K.H."/>
            <person name="Bhonagiri V."/>
            <person name="Zhang X."/>
            <person name="Suruliraj S."/>
            <person name="Warren W."/>
            <person name="Mitreva M."/>
            <person name="Mardis E.R."/>
            <person name="Wilson R.K."/>
        </authorList>
    </citation>
    <scope>NUCLEOTIDE SEQUENCE [LARGE SCALE GENOMIC DNA]</scope>
    <source>
        <strain evidence="2 3">F0235</strain>
    </source>
</reference>
<keyword evidence="1" id="KW-0732">Signal</keyword>
<keyword evidence="3" id="KW-1185">Reference proteome</keyword>
<organism evidence="2 3">
    <name type="scientific">Corynebacterium durum F0235</name>
    <dbReference type="NCBI Taxonomy" id="1035195"/>
    <lineage>
        <taxon>Bacteria</taxon>
        <taxon>Bacillati</taxon>
        <taxon>Actinomycetota</taxon>
        <taxon>Actinomycetes</taxon>
        <taxon>Mycobacteriales</taxon>
        <taxon>Corynebacteriaceae</taxon>
        <taxon>Corynebacterium</taxon>
    </lineage>
</organism>
<evidence type="ECO:0000313" key="3">
    <source>
        <dbReference type="Proteomes" id="UP000010445"/>
    </source>
</evidence>
<dbReference type="AlphaFoldDB" id="L1MNV5"/>
<dbReference type="GO" id="GO:0016603">
    <property type="term" value="F:glutaminyl-peptide cyclotransferase activity"/>
    <property type="evidence" value="ECO:0007669"/>
    <property type="project" value="InterPro"/>
</dbReference>
<dbReference type="InterPro" id="IPR011044">
    <property type="entry name" value="Quino_amine_DH_bsu"/>
</dbReference>
<dbReference type="InterPro" id="IPR015943">
    <property type="entry name" value="WD40/YVTN_repeat-like_dom_sf"/>
</dbReference>